<dbReference type="GO" id="GO:0003824">
    <property type="term" value="F:catalytic activity"/>
    <property type="evidence" value="ECO:0007669"/>
    <property type="project" value="UniProtKB-ARBA"/>
</dbReference>
<dbReference type="Gene3D" id="3.30.70.270">
    <property type="match status" value="1"/>
</dbReference>
<dbReference type="AlphaFoldDB" id="A0A5C8ZT08"/>
<accession>A0A5C8ZT08</accession>
<evidence type="ECO:0000256" key="1">
    <source>
        <dbReference type="ARBA" id="ARBA00001946"/>
    </source>
</evidence>
<protein>
    <submittedName>
        <fullName evidence="4">GGDEF domain-containing protein</fullName>
    </submittedName>
</protein>
<gene>
    <name evidence="4" type="ORF">FVW59_10785</name>
</gene>
<evidence type="ECO:0000259" key="2">
    <source>
        <dbReference type="PROSITE" id="PS50112"/>
    </source>
</evidence>
<dbReference type="InterPro" id="IPR035965">
    <property type="entry name" value="PAS-like_dom_sf"/>
</dbReference>
<dbReference type="PANTHER" id="PTHR44757">
    <property type="entry name" value="DIGUANYLATE CYCLASE DGCP"/>
    <property type="match status" value="1"/>
</dbReference>
<feature type="domain" description="GGDEF" evidence="3">
    <location>
        <begin position="295"/>
        <end position="428"/>
    </location>
</feature>
<proteinExistence type="predicted"/>
<evidence type="ECO:0000313" key="5">
    <source>
        <dbReference type="Proteomes" id="UP000321933"/>
    </source>
</evidence>
<name>A0A5C8ZT08_9GAMM</name>
<dbReference type="InterPro" id="IPR013656">
    <property type="entry name" value="PAS_4"/>
</dbReference>
<dbReference type="SMART" id="SM00091">
    <property type="entry name" value="PAS"/>
    <property type="match status" value="1"/>
</dbReference>
<dbReference type="InterPro" id="IPR029787">
    <property type="entry name" value="Nucleotide_cyclase"/>
</dbReference>
<keyword evidence="5" id="KW-1185">Reference proteome</keyword>
<dbReference type="CDD" id="cd01949">
    <property type="entry name" value="GGDEF"/>
    <property type="match status" value="1"/>
</dbReference>
<dbReference type="InterPro" id="IPR052155">
    <property type="entry name" value="Biofilm_reg_signaling"/>
</dbReference>
<dbReference type="InterPro" id="IPR043128">
    <property type="entry name" value="Rev_trsase/Diguanyl_cyclase"/>
</dbReference>
<dbReference type="Proteomes" id="UP000321933">
    <property type="component" value="Unassembled WGS sequence"/>
</dbReference>
<feature type="domain" description="PAS" evidence="2">
    <location>
        <begin position="133"/>
        <end position="206"/>
    </location>
</feature>
<dbReference type="PANTHER" id="PTHR44757:SF4">
    <property type="entry name" value="DIGUANYLATE CYCLASE DGCE-RELATED"/>
    <property type="match status" value="1"/>
</dbReference>
<dbReference type="InterPro" id="IPR000160">
    <property type="entry name" value="GGDEF_dom"/>
</dbReference>
<dbReference type="SUPFAM" id="SSF55785">
    <property type="entry name" value="PYP-like sensor domain (PAS domain)"/>
    <property type="match status" value="1"/>
</dbReference>
<dbReference type="Pfam" id="PF08448">
    <property type="entry name" value="PAS_4"/>
    <property type="match status" value="1"/>
</dbReference>
<dbReference type="NCBIfam" id="TIGR00254">
    <property type="entry name" value="GGDEF"/>
    <property type="match status" value="1"/>
</dbReference>
<dbReference type="NCBIfam" id="TIGR00229">
    <property type="entry name" value="sensory_box"/>
    <property type="match status" value="1"/>
</dbReference>
<dbReference type="PROSITE" id="PS50887">
    <property type="entry name" value="GGDEF"/>
    <property type="match status" value="1"/>
</dbReference>
<dbReference type="CDD" id="cd00130">
    <property type="entry name" value="PAS"/>
    <property type="match status" value="1"/>
</dbReference>
<dbReference type="Gene3D" id="3.30.450.20">
    <property type="entry name" value="PAS domain"/>
    <property type="match status" value="1"/>
</dbReference>
<evidence type="ECO:0000313" key="4">
    <source>
        <dbReference type="EMBL" id="TXS91643.1"/>
    </source>
</evidence>
<dbReference type="SUPFAM" id="SSF55073">
    <property type="entry name" value="Nucleotide cyclase"/>
    <property type="match status" value="1"/>
</dbReference>
<dbReference type="OrthoDB" id="9812260at2"/>
<dbReference type="FunFam" id="3.30.70.270:FF:000001">
    <property type="entry name" value="Diguanylate cyclase domain protein"/>
    <property type="match status" value="1"/>
</dbReference>
<organism evidence="4 5">
    <name type="scientific">Parahaliea aestuarii</name>
    <dbReference type="NCBI Taxonomy" id="1852021"/>
    <lineage>
        <taxon>Bacteria</taxon>
        <taxon>Pseudomonadati</taxon>
        <taxon>Pseudomonadota</taxon>
        <taxon>Gammaproteobacteria</taxon>
        <taxon>Cellvibrionales</taxon>
        <taxon>Halieaceae</taxon>
        <taxon>Parahaliea</taxon>
    </lineage>
</organism>
<reference evidence="4 5" key="1">
    <citation type="submission" date="2019-08" db="EMBL/GenBank/DDBJ databases">
        <title>Parahaliea maris sp. nov., isolated from the surface seawater.</title>
        <authorList>
            <person name="Liu Y."/>
        </authorList>
    </citation>
    <scope>NUCLEOTIDE SEQUENCE [LARGE SCALE GENOMIC DNA]</scope>
    <source>
        <strain evidence="4 5">S2-26</strain>
    </source>
</reference>
<evidence type="ECO:0000259" key="3">
    <source>
        <dbReference type="PROSITE" id="PS50887"/>
    </source>
</evidence>
<comment type="caution">
    <text evidence="4">The sequence shown here is derived from an EMBL/GenBank/DDBJ whole genome shotgun (WGS) entry which is preliminary data.</text>
</comment>
<dbReference type="PROSITE" id="PS50112">
    <property type="entry name" value="PAS"/>
    <property type="match status" value="1"/>
</dbReference>
<dbReference type="InterPro" id="IPR000014">
    <property type="entry name" value="PAS"/>
</dbReference>
<comment type="cofactor">
    <cofactor evidence="1">
        <name>Mg(2+)</name>
        <dbReference type="ChEBI" id="CHEBI:18420"/>
    </cofactor>
</comment>
<dbReference type="EMBL" id="VRYZ01000004">
    <property type="protein sequence ID" value="TXS91643.1"/>
    <property type="molecule type" value="Genomic_DNA"/>
</dbReference>
<dbReference type="SMART" id="SM00267">
    <property type="entry name" value="GGDEF"/>
    <property type="match status" value="1"/>
</dbReference>
<dbReference type="Pfam" id="PF00990">
    <property type="entry name" value="GGDEF"/>
    <property type="match status" value="1"/>
</dbReference>
<sequence length="452" mass="49429">MAVMATTTNIPLPAASRHTIGATSAVCPHCNSFLLPVPRRPVDWILGLFSPVRRYHCSATEEDPACTWEGTLGRQSVAEGHAFHRLFCSVQGVTIRVHRQIRELWNHVVCHNAARNGPRIDEPPITAFVDVSFEDMAQITLDAIGDAVLVVDPKGTVIYLNKVAETLTAWPGKMALGRPVEEVLFIVDGITRQRTTNPSQRAISEGRIVALALGSVLIRRDGTDMAIEDSAAPIHNCFGKIAGAVIVFHDARQSHFETQKMSHLAQHDFLTGLPNRVLLVERLSQAIGMAKRHRKQVALLFLDLDHFKEINDAFGHAVGDQLLRTVAADMAGCVRATDTVSRHGGDEFVILLSEVEERRDIAQIAEKLLAKLAAPRMIAGHQLQVTLSIGISVYPEDGIDTDTLMLNADTAMYSAKNAGRSNYQYCPPGVCWTEGCSTAGKPDPVIFQANSR</sequence>